<dbReference type="InterPro" id="IPR004843">
    <property type="entry name" value="Calcineurin-like_PHP"/>
</dbReference>
<dbReference type="PIRSF" id="PIRSF000887">
    <property type="entry name" value="Pesterase_MJ0037"/>
    <property type="match status" value="1"/>
</dbReference>
<name>A0ABV5CHU7_9SPHI</name>
<keyword evidence="2" id="KW-0540">Nuclease</keyword>
<dbReference type="InterPro" id="IPR026336">
    <property type="entry name" value="PdeM-like"/>
</dbReference>
<keyword evidence="2" id="KW-0255">Endonuclease</keyword>
<gene>
    <name evidence="2" type="primary">pdeM</name>
    <name evidence="2" type="ORF">WKR92_14440</name>
</gene>
<dbReference type="EC" id="3.1.-.-" evidence="2"/>
<dbReference type="PANTHER" id="PTHR39323">
    <property type="entry name" value="BLR1149 PROTEIN"/>
    <property type="match status" value="1"/>
</dbReference>
<proteinExistence type="predicted"/>
<dbReference type="RefSeq" id="WP_375558557.1">
    <property type="nucleotide sequence ID" value="NZ_JBBVGT010000003.1"/>
</dbReference>
<dbReference type="InterPro" id="IPR024173">
    <property type="entry name" value="Pesterase_MJ0037-like"/>
</dbReference>
<feature type="domain" description="Calcineurin-like phosphoesterase" evidence="1">
    <location>
        <begin position="31"/>
        <end position="120"/>
    </location>
</feature>
<keyword evidence="3" id="KW-1185">Reference proteome</keyword>
<sequence length="226" mass="25841">MNIHEKRIIFAGEELILNNQRTVYWSRKNMLILSDFHLGKPAYFRENGIAIPKSVAMKDIKTLESLLIYYGAEQVIIVGDLVHAGTNKELTLFKALVQKFREVRFLLIKGNHDSISSSQLEALGISNVHNELQIDPVSFSHNSRPGSKKHWIVGHIHPGIRIEMPTKRFIRLPCFVQATSELILPAFSRFTGLDMFRHADKKASYFAFYEQGIFMIEHFSGLDVKG</sequence>
<protein>
    <submittedName>
        <fullName evidence="2">Ligase-associated DNA damage response endonuclease PdeM</fullName>
        <ecNumber evidence="2">3.1.-.-</ecNumber>
    </submittedName>
</protein>
<dbReference type="EMBL" id="JBBVGT010000003">
    <property type="protein sequence ID" value="MFB5947029.1"/>
    <property type="molecule type" value="Genomic_DNA"/>
</dbReference>
<dbReference type="GO" id="GO:0004519">
    <property type="term" value="F:endonuclease activity"/>
    <property type="evidence" value="ECO:0007669"/>
    <property type="project" value="UniProtKB-KW"/>
</dbReference>
<keyword evidence="2" id="KW-0378">Hydrolase</keyword>
<accession>A0ABV5CHU7</accession>
<evidence type="ECO:0000313" key="2">
    <source>
        <dbReference type="EMBL" id="MFB5947029.1"/>
    </source>
</evidence>
<dbReference type="Pfam" id="PF00149">
    <property type="entry name" value="Metallophos"/>
    <property type="match status" value="1"/>
</dbReference>
<dbReference type="GO" id="GO:0016787">
    <property type="term" value="F:hydrolase activity"/>
    <property type="evidence" value="ECO:0007669"/>
    <property type="project" value="UniProtKB-KW"/>
</dbReference>
<organism evidence="2 3">
    <name type="scientific">Albibacterium profundi</name>
    <dbReference type="NCBI Taxonomy" id="3134906"/>
    <lineage>
        <taxon>Bacteria</taxon>
        <taxon>Pseudomonadati</taxon>
        <taxon>Bacteroidota</taxon>
        <taxon>Sphingobacteriia</taxon>
        <taxon>Sphingobacteriales</taxon>
        <taxon>Sphingobacteriaceae</taxon>
        <taxon>Albibacterium</taxon>
    </lineage>
</organism>
<dbReference type="Gene3D" id="3.60.21.10">
    <property type="match status" value="1"/>
</dbReference>
<comment type="caution">
    <text evidence="2">The sequence shown here is derived from an EMBL/GenBank/DDBJ whole genome shotgun (WGS) entry which is preliminary data.</text>
</comment>
<dbReference type="NCBIfam" id="TIGR04123">
    <property type="entry name" value="P_estr_lig_assc"/>
    <property type="match status" value="1"/>
</dbReference>
<evidence type="ECO:0000259" key="1">
    <source>
        <dbReference type="Pfam" id="PF00149"/>
    </source>
</evidence>
<keyword evidence="2" id="KW-0436">Ligase</keyword>
<dbReference type="InterPro" id="IPR029052">
    <property type="entry name" value="Metallo-depent_PP-like"/>
</dbReference>
<dbReference type="GO" id="GO:0016874">
    <property type="term" value="F:ligase activity"/>
    <property type="evidence" value="ECO:0007669"/>
    <property type="project" value="UniProtKB-KW"/>
</dbReference>
<dbReference type="Proteomes" id="UP001580928">
    <property type="component" value="Unassembled WGS sequence"/>
</dbReference>
<dbReference type="PANTHER" id="PTHR39323:SF1">
    <property type="entry name" value="BLR1149 PROTEIN"/>
    <property type="match status" value="1"/>
</dbReference>
<evidence type="ECO:0000313" key="3">
    <source>
        <dbReference type="Proteomes" id="UP001580928"/>
    </source>
</evidence>
<reference evidence="2 3" key="1">
    <citation type="submission" date="2024-04" db="EMBL/GenBank/DDBJ databases">
        <title>Albibacterium profundi sp. nov., isolated from sediment of the Challenger Deep of Mariana Trench.</title>
        <authorList>
            <person name="Wang Y."/>
        </authorList>
    </citation>
    <scope>NUCLEOTIDE SEQUENCE [LARGE SCALE GENOMIC DNA]</scope>
    <source>
        <strain evidence="2 3">RHL897</strain>
    </source>
</reference>
<dbReference type="SUPFAM" id="SSF56300">
    <property type="entry name" value="Metallo-dependent phosphatases"/>
    <property type="match status" value="1"/>
</dbReference>